<name>A0ABN7K8T2_9BACT</name>
<sequence>MMRGFYNGVLGIKTQSVGMDVWSNNISNINNAGFRASRPEYKTVFDQTVYAAGNNPTTDQVGLGATVQTTALNMNTGSFQATENKFDFAIQGDGFFGVNDRHGDTYYTRAGNFDVDAAGNLVDNYGNFVQGTMNTLAPITPSAAAMKQYGSTGATTPAYTVTDLSPLKMAGTDAQTNIKLPSFLYQAASPTTKAIIQGNLNSQRKSENLSLTLDPVSYTATTDDTKKTISISGNAKNSPNVLNFKKGDAVAVKVGDANGKFIDITAWPDENGDWSINDYSLDYMDMASVKVASATLATSQEVANKQKISAELVGANGERNMLNINFTKQLPQVSNATSWDAIATITDQSGSVIATQAGTLVFDENSHLVSTTLSSIGGVALDFGGTGDGSVYDGLRSSVSSGMTNVKTDGYLEGILKEYAMDANSTIVAQMSNGNTFEVAKLGIYHFINDQGLAKIGDNTFTRTVNSGNPYFHTNAAGEYVYGVKLRSSMLEMSNVDLGTALTEVIVTQKAYDASSKSITTSDEMIQTAIQMKK</sequence>
<dbReference type="Proteomes" id="UP000789359">
    <property type="component" value="Unassembled WGS sequence"/>
</dbReference>
<dbReference type="InterPro" id="IPR020013">
    <property type="entry name" value="Flagellar_FlgE/F/G"/>
</dbReference>
<evidence type="ECO:0000256" key="4">
    <source>
        <dbReference type="RuleBase" id="RU362116"/>
    </source>
</evidence>
<organism evidence="7 8">
    <name type="scientific">Campylobacter suis</name>
    <dbReference type="NCBI Taxonomy" id="2790657"/>
    <lineage>
        <taxon>Bacteria</taxon>
        <taxon>Pseudomonadati</taxon>
        <taxon>Campylobacterota</taxon>
        <taxon>Epsilonproteobacteria</taxon>
        <taxon>Campylobacterales</taxon>
        <taxon>Campylobacteraceae</taxon>
        <taxon>Campylobacter</taxon>
    </lineage>
</organism>
<evidence type="ECO:0000259" key="5">
    <source>
        <dbReference type="Pfam" id="PF06429"/>
    </source>
</evidence>
<dbReference type="InterPro" id="IPR053967">
    <property type="entry name" value="LlgE_F_G-like_D1"/>
</dbReference>
<evidence type="ECO:0000256" key="1">
    <source>
        <dbReference type="ARBA" id="ARBA00004117"/>
    </source>
</evidence>
<dbReference type="InterPro" id="IPR037925">
    <property type="entry name" value="FlgE/F/G-like"/>
</dbReference>
<evidence type="ECO:0000256" key="2">
    <source>
        <dbReference type="ARBA" id="ARBA00009677"/>
    </source>
</evidence>
<evidence type="ECO:0000256" key="3">
    <source>
        <dbReference type="ARBA" id="ARBA00023143"/>
    </source>
</evidence>
<proteinExistence type="inferred from homology"/>
<keyword evidence="3 4" id="KW-0975">Bacterial flagellum</keyword>
<evidence type="ECO:0000259" key="6">
    <source>
        <dbReference type="Pfam" id="PF22692"/>
    </source>
</evidence>
<evidence type="ECO:0000313" key="8">
    <source>
        <dbReference type="Proteomes" id="UP000789359"/>
    </source>
</evidence>
<dbReference type="EMBL" id="CAJHOE010000002">
    <property type="protein sequence ID" value="CAD7288131.1"/>
    <property type="molecule type" value="Genomic_DNA"/>
</dbReference>
<feature type="domain" description="Flagellar hook protein FlgE/F/G-like D1" evidence="6">
    <location>
        <begin position="89"/>
        <end position="133"/>
    </location>
</feature>
<evidence type="ECO:0000313" key="7">
    <source>
        <dbReference type="EMBL" id="CAD7288131.1"/>
    </source>
</evidence>
<protein>
    <recommendedName>
        <fullName evidence="9">Flagellar basal body protein</fullName>
    </recommendedName>
</protein>
<comment type="caution">
    <text evidence="7">The sequence shown here is derived from an EMBL/GenBank/DDBJ whole genome shotgun (WGS) entry which is preliminary data.</text>
</comment>
<dbReference type="PANTHER" id="PTHR30435">
    <property type="entry name" value="FLAGELLAR PROTEIN"/>
    <property type="match status" value="1"/>
</dbReference>
<dbReference type="NCBIfam" id="TIGR03506">
    <property type="entry name" value="FlgEFG_subfam"/>
    <property type="match status" value="2"/>
</dbReference>
<evidence type="ECO:0008006" key="9">
    <source>
        <dbReference type="Google" id="ProtNLM"/>
    </source>
</evidence>
<accession>A0ABN7K8T2</accession>
<comment type="subcellular location">
    <subcellularLocation>
        <location evidence="1 4">Bacterial flagellum basal body</location>
    </subcellularLocation>
</comment>
<gene>
    <name evidence="7" type="ORF">LMG8286_01153</name>
</gene>
<dbReference type="SUPFAM" id="SSF117143">
    <property type="entry name" value="Flagellar hook protein flgE"/>
    <property type="match status" value="1"/>
</dbReference>
<dbReference type="RefSeq" id="WP_230056912.1">
    <property type="nucleotide sequence ID" value="NZ_CAJHOE010000002.1"/>
</dbReference>
<keyword evidence="8" id="KW-1185">Reference proteome</keyword>
<reference evidence="7 8" key="1">
    <citation type="submission" date="2020-11" db="EMBL/GenBank/DDBJ databases">
        <authorList>
            <person name="Peeters C."/>
        </authorList>
    </citation>
    <scope>NUCLEOTIDE SEQUENCE [LARGE SCALE GENOMIC DNA]</scope>
    <source>
        <strain evidence="7 8">LMG 8286</strain>
    </source>
</reference>
<feature type="domain" description="Flagellar basal-body/hook protein C-terminal" evidence="5">
    <location>
        <begin position="488"/>
        <end position="532"/>
    </location>
</feature>
<dbReference type="PANTHER" id="PTHR30435:SF19">
    <property type="entry name" value="FLAGELLAR BASAL-BODY ROD PROTEIN FLGG"/>
    <property type="match status" value="1"/>
</dbReference>
<dbReference type="Pfam" id="PF22692">
    <property type="entry name" value="LlgE_F_G_D1"/>
    <property type="match status" value="1"/>
</dbReference>
<comment type="similarity">
    <text evidence="2 4">Belongs to the flagella basal body rod proteins family.</text>
</comment>
<dbReference type="InterPro" id="IPR010930">
    <property type="entry name" value="Flg_bb/hook_C_dom"/>
</dbReference>
<dbReference type="Pfam" id="PF06429">
    <property type="entry name" value="Flg_bbr_C"/>
    <property type="match status" value="1"/>
</dbReference>